<evidence type="ECO:0000256" key="3">
    <source>
        <dbReference type="ARBA" id="ARBA00023027"/>
    </source>
</evidence>
<dbReference type="EC" id="1.1.1.-" evidence="7"/>
<dbReference type="SUPFAM" id="SSF51735">
    <property type="entry name" value="NAD(P)-binding Rossmann-fold domains"/>
    <property type="match status" value="1"/>
</dbReference>
<feature type="domain" description="D-isomer specific 2-hydroxyacid dehydrogenase catalytic" evidence="5">
    <location>
        <begin position="10"/>
        <end position="314"/>
    </location>
</feature>
<evidence type="ECO:0000256" key="4">
    <source>
        <dbReference type="RuleBase" id="RU003719"/>
    </source>
</evidence>
<keyword evidence="2 4" id="KW-0560">Oxidoreductase</keyword>
<name>A0ABV9C2X8_9GAMM</name>
<dbReference type="InterPro" id="IPR006139">
    <property type="entry name" value="D-isomer_2_OHA_DH_cat_dom"/>
</dbReference>
<feature type="domain" description="D-isomer specific 2-hydroxyacid dehydrogenase NAD-binding" evidence="6">
    <location>
        <begin position="112"/>
        <end position="291"/>
    </location>
</feature>
<dbReference type="InterPro" id="IPR036291">
    <property type="entry name" value="NAD(P)-bd_dom_sf"/>
</dbReference>
<dbReference type="CDD" id="cd05301">
    <property type="entry name" value="GDH"/>
    <property type="match status" value="1"/>
</dbReference>
<comment type="similarity">
    <text evidence="1 4">Belongs to the D-isomer specific 2-hydroxyacid dehydrogenase family.</text>
</comment>
<dbReference type="Pfam" id="PF00389">
    <property type="entry name" value="2-Hacid_dh"/>
    <property type="match status" value="1"/>
</dbReference>
<dbReference type="PROSITE" id="PS00065">
    <property type="entry name" value="D_2_HYDROXYACID_DH_1"/>
    <property type="match status" value="1"/>
</dbReference>
<dbReference type="InterPro" id="IPR050223">
    <property type="entry name" value="D-isomer_2-hydroxyacid_DH"/>
</dbReference>
<organism evidence="7 8">
    <name type="scientific">Dyella halodurans</name>
    <dbReference type="NCBI Taxonomy" id="1920171"/>
    <lineage>
        <taxon>Bacteria</taxon>
        <taxon>Pseudomonadati</taxon>
        <taxon>Pseudomonadota</taxon>
        <taxon>Gammaproteobacteria</taxon>
        <taxon>Lysobacterales</taxon>
        <taxon>Rhodanobacteraceae</taxon>
        <taxon>Dyella</taxon>
    </lineage>
</organism>
<comment type="caution">
    <text evidence="7">The sequence shown here is derived from an EMBL/GenBank/DDBJ whole genome shotgun (WGS) entry which is preliminary data.</text>
</comment>
<sequence length="339" mass="36308">MIAKPKVWVARPLFPDVLARLAEYVDVQAEAVERKHSAAELREKLAHVDGALIGLSDRIDAAVLEGNQRLKVVANLGVGYNNLDLDAMSKAGVLACNTPDVLTETVADYAWALMLAAARRMGAAERWLRAGHWATSRMRFDDWLGVDVHGRTLGILGMGRIGRAIARRAAGFDMRVIYHNRSRLPEAVERESGATLVGKPELLRQADHLLLVLPFTVANRHAIGAEELAQMKPSAVLVNIARGGIVDDAALAAALRDGKLAAAGLDVFEGEPVVHPDLLALDNVVLSPHIASASEDTRRSMARVAAENVIAALGCGEAAGKPPTPLNPAVMSHWATRKA</sequence>
<dbReference type="GO" id="GO:0016491">
    <property type="term" value="F:oxidoreductase activity"/>
    <property type="evidence" value="ECO:0007669"/>
    <property type="project" value="UniProtKB-KW"/>
</dbReference>
<keyword evidence="8" id="KW-1185">Reference proteome</keyword>
<dbReference type="PANTHER" id="PTHR10996">
    <property type="entry name" value="2-HYDROXYACID DEHYDROGENASE-RELATED"/>
    <property type="match status" value="1"/>
</dbReference>
<evidence type="ECO:0000259" key="6">
    <source>
        <dbReference type="Pfam" id="PF02826"/>
    </source>
</evidence>
<dbReference type="Gene3D" id="3.40.50.720">
    <property type="entry name" value="NAD(P)-binding Rossmann-like Domain"/>
    <property type="match status" value="2"/>
</dbReference>
<dbReference type="InterPro" id="IPR029752">
    <property type="entry name" value="D-isomer_DH_CS1"/>
</dbReference>
<reference evidence="8" key="1">
    <citation type="journal article" date="2019" name="Int. J. Syst. Evol. Microbiol.">
        <title>The Global Catalogue of Microorganisms (GCM) 10K type strain sequencing project: providing services to taxonomists for standard genome sequencing and annotation.</title>
        <authorList>
            <consortium name="The Broad Institute Genomics Platform"/>
            <consortium name="The Broad Institute Genome Sequencing Center for Infectious Disease"/>
            <person name="Wu L."/>
            <person name="Ma J."/>
        </authorList>
    </citation>
    <scope>NUCLEOTIDE SEQUENCE [LARGE SCALE GENOMIC DNA]</scope>
    <source>
        <strain evidence="8">CCM 4481</strain>
    </source>
</reference>
<evidence type="ECO:0000313" key="8">
    <source>
        <dbReference type="Proteomes" id="UP001595961"/>
    </source>
</evidence>
<dbReference type="SUPFAM" id="SSF52283">
    <property type="entry name" value="Formate/glycerate dehydrogenase catalytic domain-like"/>
    <property type="match status" value="1"/>
</dbReference>
<dbReference type="Proteomes" id="UP001595961">
    <property type="component" value="Unassembled WGS sequence"/>
</dbReference>
<protein>
    <submittedName>
        <fullName evidence="7">2-hydroxyacid dehydrogenase</fullName>
        <ecNumber evidence="7">1.1.1.-</ecNumber>
    </submittedName>
</protein>
<accession>A0ABV9C2X8</accession>
<dbReference type="InterPro" id="IPR029753">
    <property type="entry name" value="D-isomer_DH_CS"/>
</dbReference>
<keyword evidence="3" id="KW-0520">NAD</keyword>
<evidence type="ECO:0000256" key="2">
    <source>
        <dbReference type="ARBA" id="ARBA00023002"/>
    </source>
</evidence>
<dbReference type="PROSITE" id="PS00671">
    <property type="entry name" value="D_2_HYDROXYACID_DH_3"/>
    <property type="match status" value="1"/>
</dbReference>
<dbReference type="PANTHER" id="PTHR10996:SF283">
    <property type="entry name" value="GLYOXYLATE_HYDROXYPYRUVATE REDUCTASE B"/>
    <property type="match status" value="1"/>
</dbReference>
<dbReference type="InterPro" id="IPR006140">
    <property type="entry name" value="D-isomer_DH_NAD-bd"/>
</dbReference>
<proteinExistence type="inferred from homology"/>
<dbReference type="RefSeq" id="WP_266152127.1">
    <property type="nucleotide sequence ID" value="NZ_CP064028.1"/>
</dbReference>
<evidence type="ECO:0000256" key="1">
    <source>
        <dbReference type="ARBA" id="ARBA00005854"/>
    </source>
</evidence>
<dbReference type="Pfam" id="PF02826">
    <property type="entry name" value="2-Hacid_dh_C"/>
    <property type="match status" value="1"/>
</dbReference>
<gene>
    <name evidence="7" type="ORF">ACFO5W_11960</name>
</gene>
<evidence type="ECO:0000313" key="7">
    <source>
        <dbReference type="EMBL" id="MFC4527349.1"/>
    </source>
</evidence>
<dbReference type="EMBL" id="JBHSGA010000017">
    <property type="protein sequence ID" value="MFC4527349.1"/>
    <property type="molecule type" value="Genomic_DNA"/>
</dbReference>
<evidence type="ECO:0000259" key="5">
    <source>
        <dbReference type="Pfam" id="PF00389"/>
    </source>
</evidence>